<name>A0A6J4RKN6_9ACTN</name>
<protein>
    <recommendedName>
        <fullName evidence="2">Methyltransferase domain-containing protein</fullName>
    </recommendedName>
</protein>
<dbReference type="EMBL" id="CADCVO010000041">
    <property type="protein sequence ID" value="CAA9468708.1"/>
    <property type="molecule type" value="Genomic_DNA"/>
</dbReference>
<proteinExistence type="predicted"/>
<evidence type="ECO:0008006" key="2">
    <source>
        <dbReference type="Google" id="ProtNLM"/>
    </source>
</evidence>
<dbReference type="InterPro" id="IPR029063">
    <property type="entry name" value="SAM-dependent_MTases_sf"/>
</dbReference>
<dbReference type="Gene3D" id="3.40.50.150">
    <property type="entry name" value="Vaccinia Virus protein VP39"/>
    <property type="match status" value="1"/>
</dbReference>
<sequence>MPRIDPRTVIARATPAWVKRRHERWLTERRQRAVAGPTARYLAEHGRTVRHGPLAGLQYPPALDGTGDLVAKLLGTYELELRETLAGWVAAGHPHVIDVGCAEGYYAVGLARAMPATTVHAFDIDEGARERCAALAAANGVQDRVVLGGMCTPQTLQAGFPARGVALLSDCEGYERVLLDPQAAPVLAGWPILVELHEFLDSEITEVVAARFAATHDVRIIGEAPRQGEAPPELAGFSPAERRVLLDEHRPAAMRWAALTPR</sequence>
<dbReference type="AlphaFoldDB" id="A0A6J4RKN6"/>
<dbReference type="CDD" id="cd02440">
    <property type="entry name" value="AdoMet_MTases"/>
    <property type="match status" value="1"/>
</dbReference>
<organism evidence="1">
    <name type="scientific">uncultured Solirubrobacteraceae bacterium</name>
    <dbReference type="NCBI Taxonomy" id="1162706"/>
    <lineage>
        <taxon>Bacteria</taxon>
        <taxon>Bacillati</taxon>
        <taxon>Actinomycetota</taxon>
        <taxon>Thermoleophilia</taxon>
        <taxon>Solirubrobacterales</taxon>
        <taxon>Solirubrobacteraceae</taxon>
        <taxon>environmental samples</taxon>
    </lineage>
</organism>
<evidence type="ECO:0000313" key="1">
    <source>
        <dbReference type="EMBL" id="CAA9468708.1"/>
    </source>
</evidence>
<dbReference type="SUPFAM" id="SSF53335">
    <property type="entry name" value="S-adenosyl-L-methionine-dependent methyltransferases"/>
    <property type="match status" value="1"/>
</dbReference>
<accession>A0A6J4RKN6</accession>
<reference evidence="1" key="1">
    <citation type="submission" date="2020-02" db="EMBL/GenBank/DDBJ databases">
        <authorList>
            <person name="Meier V. D."/>
        </authorList>
    </citation>
    <scope>NUCLEOTIDE SEQUENCE</scope>
    <source>
        <strain evidence="1">AVDCRST_MAG13</strain>
    </source>
</reference>
<gene>
    <name evidence="1" type="ORF">AVDCRST_MAG13-278</name>
</gene>